<comment type="subcellular location">
    <subcellularLocation>
        <location evidence="1">Cell membrane</location>
        <topology evidence="1">Multi-pass membrane protein</topology>
    </subcellularLocation>
</comment>
<evidence type="ECO:0000256" key="8">
    <source>
        <dbReference type="SAM" id="MobiDB-lite"/>
    </source>
</evidence>
<feature type="transmembrane region" description="Helical" evidence="9">
    <location>
        <begin position="104"/>
        <end position="121"/>
    </location>
</feature>
<feature type="transmembrane region" description="Helical" evidence="9">
    <location>
        <begin position="320"/>
        <end position="343"/>
    </location>
</feature>
<feature type="transmembrane region" description="Helical" evidence="9">
    <location>
        <begin position="294"/>
        <end position="313"/>
    </location>
</feature>
<feature type="transmembrane region" description="Helical" evidence="9">
    <location>
        <begin position="191"/>
        <end position="212"/>
    </location>
</feature>
<evidence type="ECO:0000256" key="3">
    <source>
        <dbReference type="ARBA" id="ARBA00022448"/>
    </source>
</evidence>
<dbReference type="GO" id="GO:0033214">
    <property type="term" value="P:siderophore-iron import into cell"/>
    <property type="evidence" value="ECO:0007669"/>
    <property type="project" value="TreeGrafter"/>
</dbReference>
<dbReference type="EMBL" id="LT629791">
    <property type="protein sequence ID" value="SDU22338.1"/>
    <property type="molecule type" value="Genomic_DNA"/>
</dbReference>
<evidence type="ECO:0000256" key="7">
    <source>
        <dbReference type="ARBA" id="ARBA00023136"/>
    </source>
</evidence>
<comment type="similarity">
    <text evidence="2">Belongs to the binding-protein-dependent transport system permease family. FecCD subfamily.</text>
</comment>
<feature type="region of interest" description="Disordered" evidence="8">
    <location>
        <begin position="1"/>
        <end position="20"/>
    </location>
</feature>
<dbReference type="Proteomes" id="UP000182977">
    <property type="component" value="Chromosome I"/>
</dbReference>
<evidence type="ECO:0000256" key="5">
    <source>
        <dbReference type="ARBA" id="ARBA00022692"/>
    </source>
</evidence>
<dbReference type="PANTHER" id="PTHR30472">
    <property type="entry name" value="FERRIC ENTEROBACTIN TRANSPORT SYSTEM PERMEASE PROTEIN"/>
    <property type="match status" value="1"/>
</dbReference>
<dbReference type="AlphaFoldDB" id="A0A1H2GSP4"/>
<feature type="transmembrane region" description="Helical" evidence="9">
    <location>
        <begin position="266"/>
        <end position="288"/>
    </location>
</feature>
<evidence type="ECO:0000256" key="6">
    <source>
        <dbReference type="ARBA" id="ARBA00022989"/>
    </source>
</evidence>
<protein>
    <submittedName>
        <fullName evidence="10">Iron complex transport system permease protein</fullName>
    </submittedName>
</protein>
<feature type="compositionally biased region" description="Pro residues" evidence="8">
    <location>
        <begin position="1"/>
        <end position="13"/>
    </location>
</feature>
<dbReference type="FunFam" id="1.10.3470.10:FF:000001">
    <property type="entry name" value="Vitamin B12 ABC transporter permease BtuC"/>
    <property type="match status" value="1"/>
</dbReference>
<dbReference type="CDD" id="cd06550">
    <property type="entry name" value="TM_ABC_iron-siderophores_like"/>
    <property type="match status" value="1"/>
</dbReference>
<keyword evidence="3" id="KW-0813">Transport</keyword>
<dbReference type="STRING" id="419479.SAMN04488563_0644"/>
<feature type="transmembrane region" description="Helical" evidence="9">
    <location>
        <begin position="235"/>
        <end position="254"/>
    </location>
</feature>
<accession>A0A1H2GSP4</accession>
<organism evidence="10 11">
    <name type="scientific">Jiangella alkaliphila</name>
    <dbReference type="NCBI Taxonomy" id="419479"/>
    <lineage>
        <taxon>Bacteria</taxon>
        <taxon>Bacillati</taxon>
        <taxon>Actinomycetota</taxon>
        <taxon>Actinomycetes</taxon>
        <taxon>Jiangellales</taxon>
        <taxon>Jiangellaceae</taxon>
        <taxon>Jiangella</taxon>
    </lineage>
</organism>
<reference evidence="11" key="1">
    <citation type="submission" date="2016-10" db="EMBL/GenBank/DDBJ databases">
        <authorList>
            <person name="Varghese N."/>
            <person name="Submissions S."/>
        </authorList>
    </citation>
    <scope>NUCLEOTIDE SEQUENCE [LARGE SCALE GENOMIC DNA]</scope>
    <source>
        <strain evidence="11">DSM 45079</strain>
    </source>
</reference>
<evidence type="ECO:0000313" key="10">
    <source>
        <dbReference type="EMBL" id="SDU22338.1"/>
    </source>
</evidence>
<feature type="transmembrane region" description="Helical" evidence="9">
    <location>
        <begin position="349"/>
        <end position="367"/>
    </location>
</feature>
<dbReference type="RefSeq" id="WP_046766495.1">
    <property type="nucleotide sequence ID" value="NZ_KQ061219.1"/>
</dbReference>
<keyword evidence="11" id="KW-1185">Reference proteome</keyword>
<evidence type="ECO:0000313" key="11">
    <source>
        <dbReference type="Proteomes" id="UP000182977"/>
    </source>
</evidence>
<feature type="transmembrane region" description="Helical" evidence="9">
    <location>
        <begin position="50"/>
        <end position="75"/>
    </location>
</feature>
<evidence type="ECO:0000256" key="1">
    <source>
        <dbReference type="ARBA" id="ARBA00004651"/>
    </source>
</evidence>
<evidence type="ECO:0000256" key="4">
    <source>
        <dbReference type="ARBA" id="ARBA00022475"/>
    </source>
</evidence>
<keyword evidence="6 9" id="KW-1133">Transmembrane helix</keyword>
<sequence>MPAPPVDRPPEPPSGGAATAVSSADAGTAATAADAARAAAGLVRTTRGRLVWLGVCAVVLAVTCLASIAIGAKYIPLDDVVRALFDSGDANNQVIVGDMRVNRTLLGVICGIALGLAGALMQALTRNPLADPGILGVNAGAAFAVVLGVTLFGSMSLYGYIWFAFAGAALASVVVYALASVGRGQTSPVRLALSGIALAAVLLGFTQAMVIMDPQVLDVFRFWQVGSLAGRDVETVGSVLPFIVVGVLLALGLARTLDAMALGDDTAAALGVNVLLARVIGVLAVTLLCGAATAAMGPVAFVGLIVPHIVRAFTGPDQRWILPFCLVVSPILLLASDIVGRVVLSTGELQVGIVTTVIGGPVLIALVRRRRMVAS</sequence>
<keyword evidence="4" id="KW-1003">Cell membrane</keyword>
<dbReference type="PANTHER" id="PTHR30472:SF1">
    <property type="entry name" value="FE(3+) DICITRATE TRANSPORT SYSTEM PERMEASE PROTEIN FECC-RELATED"/>
    <property type="match status" value="1"/>
</dbReference>
<dbReference type="InterPro" id="IPR000522">
    <property type="entry name" value="ABC_transptr_permease_BtuC"/>
</dbReference>
<dbReference type="SUPFAM" id="SSF81345">
    <property type="entry name" value="ABC transporter involved in vitamin B12 uptake, BtuC"/>
    <property type="match status" value="1"/>
</dbReference>
<keyword evidence="5 9" id="KW-0812">Transmembrane</keyword>
<proteinExistence type="inferred from homology"/>
<dbReference type="OrthoDB" id="9782305at2"/>
<dbReference type="Pfam" id="PF01032">
    <property type="entry name" value="FecCD"/>
    <property type="match status" value="1"/>
</dbReference>
<dbReference type="GO" id="GO:0005886">
    <property type="term" value="C:plasma membrane"/>
    <property type="evidence" value="ECO:0007669"/>
    <property type="project" value="UniProtKB-SubCell"/>
</dbReference>
<name>A0A1H2GSP4_9ACTN</name>
<dbReference type="InterPro" id="IPR037294">
    <property type="entry name" value="ABC_BtuC-like"/>
</dbReference>
<keyword evidence="7 9" id="KW-0472">Membrane</keyword>
<dbReference type="Gene3D" id="1.10.3470.10">
    <property type="entry name" value="ABC transporter involved in vitamin B12 uptake, BtuC"/>
    <property type="match status" value="1"/>
</dbReference>
<evidence type="ECO:0000256" key="9">
    <source>
        <dbReference type="SAM" id="Phobius"/>
    </source>
</evidence>
<feature type="transmembrane region" description="Helical" evidence="9">
    <location>
        <begin position="159"/>
        <end position="179"/>
    </location>
</feature>
<feature type="transmembrane region" description="Helical" evidence="9">
    <location>
        <begin position="133"/>
        <end position="153"/>
    </location>
</feature>
<dbReference type="GO" id="GO:0022857">
    <property type="term" value="F:transmembrane transporter activity"/>
    <property type="evidence" value="ECO:0007669"/>
    <property type="project" value="InterPro"/>
</dbReference>
<evidence type="ECO:0000256" key="2">
    <source>
        <dbReference type="ARBA" id="ARBA00007935"/>
    </source>
</evidence>
<gene>
    <name evidence="10" type="ORF">SAMN04488563_0644</name>
</gene>